<evidence type="ECO:0000259" key="2">
    <source>
        <dbReference type="Pfam" id="PF10412"/>
    </source>
</evidence>
<name>A0A1G2PJ87_9BACT</name>
<dbReference type="InterPro" id="IPR019476">
    <property type="entry name" value="T4SS_TraD_DNA-bd"/>
</dbReference>
<feature type="region of interest" description="Disordered" evidence="1">
    <location>
        <begin position="524"/>
        <end position="567"/>
    </location>
</feature>
<feature type="domain" description="Type IV secretion system coupling protein TraD DNA-binding" evidence="2">
    <location>
        <begin position="22"/>
        <end position="336"/>
    </location>
</feature>
<dbReference type="AlphaFoldDB" id="A0A1G2PJ87"/>
<feature type="compositionally biased region" description="Basic and acidic residues" evidence="1">
    <location>
        <begin position="546"/>
        <end position="563"/>
    </location>
</feature>
<reference evidence="4 5" key="1">
    <citation type="journal article" date="2016" name="Nat. Commun.">
        <title>Thousands of microbial genomes shed light on interconnected biogeochemical processes in an aquifer system.</title>
        <authorList>
            <person name="Anantharaman K."/>
            <person name="Brown C.T."/>
            <person name="Hug L.A."/>
            <person name="Sharon I."/>
            <person name="Castelle C.J."/>
            <person name="Probst A.J."/>
            <person name="Thomas B.C."/>
            <person name="Singh A."/>
            <person name="Wilkins M.J."/>
            <person name="Karaoz U."/>
            <person name="Brodie E.L."/>
            <person name="Williams K.H."/>
            <person name="Hubbard S.S."/>
            <person name="Banfield J.F."/>
        </authorList>
    </citation>
    <scope>NUCLEOTIDE SEQUENCE [LARGE SCALE GENOMIC DNA]</scope>
</reference>
<evidence type="ECO:0000256" key="1">
    <source>
        <dbReference type="SAM" id="MobiDB-lite"/>
    </source>
</evidence>
<gene>
    <name evidence="4" type="ORF">A2806_02990</name>
</gene>
<comment type="caution">
    <text evidence="4">The sequence shown here is derived from an EMBL/GenBank/DDBJ whole genome shotgun (WGS) entry which is preliminary data.</text>
</comment>
<dbReference type="PANTHER" id="PTHR30121:SF11">
    <property type="entry name" value="AAA+ ATPASE DOMAIN-CONTAINING PROTEIN"/>
    <property type="match status" value="1"/>
</dbReference>
<proteinExistence type="predicted"/>
<dbReference type="InterPro" id="IPR027417">
    <property type="entry name" value="P-loop_NTPase"/>
</dbReference>
<dbReference type="Pfam" id="PF23477">
    <property type="entry name" value="zf_Tbcl_2"/>
    <property type="match status" value="1"/>
</dbReference>
<evidence type="ECO:0008006" key="6">
    <source>
        <dbReference type="Google" id="ProtNLM"/>
    </source>
</evidence>
<dbReference type="CDD" id="cd01127">
    <property type="entry name" value="TrwB_TraG_TraD_VirD4"/>
    <property type="match status" value="1"/>
</dbReference>
<evidence type="ECO:0000259" key="3">
    <source>
        <dbReference type="Pfam" id="PF23477"/>
    </source>
</evidence>
<evidence type="ECO:0000313" key="4">
    <source>
        <dbReference type="EMBL" id="OHA48405.1"/>
    </source>
</evidence>
<feature type="domain" description="CxxC-x17-CxxC" evidence="3">
    <location>
        <begin position="443"/>
        <end position="477"/>
    </location>
</feature>
<dbReference type="EMBL" id="MHSS01000007">
    <property type="protein sequence ID" value="OHA48405.1"/>
    <property type="molecule type" value="Genomic_DNA"/>
</dbReference>
<sequence>MEAVVPFAETNYRNKRVKFGIKQDDRRRHVYVIGKTGMGKTTLLENMVIDDIQHSKGVAVVDPHGEFAEKMLDFVPKHRIEDVIYFNPSDLEYPIAFNAIEQVPAEYRHLITDGLVGVFEKLWAESWGPRLEYVLRNAILALLETPDSTLLGIMRILVDKAYRKMVIENVKDPVVRSFWVDEYSRYPDRFQAEAIAPIQNKVGQFLANPLIRNVVGQTQTAIDLRDVMDSEKVLIMNLSKGRIGEGTSKLLGAMMITKLQLAAMSRVDTPEEERKDFYLYVDEFQNFATTSFVNILSEARKYRLNLVLAHQYIEQLEESVQAAVLGNIGTLITFRVGAMDAELFEKEFAPEFAINDLVNLAKFQIYLKLMIDGVASKGFSASTLAPYPKPERSYREEIIAHSRSMYATHRKNVEEAIAAWAGPIESPEGTEARGPAGKKKEERPMWEATCWMCQDKTQVPFAPDGKRPIYCKKCLEEIRAGAREPLSPIHEPRPAPASAVGALKPKSAGDTPRVSLVELAANPRSQHQEPMHHQSNNLPPPPVPRENGRIQRPDKTQRDRRAPDVVGLREILEEVLDEDQKRS</sequence>
<dbReference type="NCBIfam" id="TIGR04272">
    <property type="entry name" value="cxxc_cxxc_Mbark"/>
    <property type="match status" value="1"/>
</dbReference>
<accession>A0A1G2PJ87</accession>
<dbReference type="PANTHER" id="PTHR30121">
    <property type="entry name" value="UNCHARACTERIZED PROTEIN YJGR-RELATED"/>
    <property type="match status" value="1"/>
</dbReference>
<dbReference type="InterPro" id="IPR051162">
    <property type="entry name" value="T4SS_component"/>
</dbReference>
<dbReference type="Pfam" id="PF10412">
    <property type="entry name" value="TrwB_AAD_bind"/>
    <property type="match status" value="1"/>
</dbReference>
<evidence type="ECO:0000313" key="5">
    <source>
        <dbReference type="Proteomes" id="UP000177629"/>
    </source>
</evidence>
<protein>
    <recommendedName>
        <fullName evidence="6">Type IV secretion system coupling protein TraD DNA-binding domain-containing protein</fullName>
    </recommendedName>
</protein>
<feature type="region of interest" description="Disordered" evidence="1">
    <location>
        <begin position="485"/>
        <end position="510"/>
    </location>
</feature>
<dbReference type="Gene3D" id="3.40.50.300">
    <property type="entry name" value="P-loop containing nucleotide triphosphate hydrolases"/>
    <property type="match status" value="2"/>
</dbReference>
<organism evidence="4 5">
    <name type="scientific">Candidatus Terrybacteria bacterium RIFCSPHIGHO2_01_FULL_48_17</name>
    <dbReference type="NCBI Taxonomy" id="1802362"/>
    <lineage>
        <taxon>Bacteria</taxon>
        <taxon>Candidatus Terryibacteriota</taxon>
    </lineage>
</organism>
<dbReference type="Proteomes" id="UP000177629">
    <property type="component" value="Unassembled WGS sequence"/>
</dbReference>
<dbReference type="SUPFAM" id="SSF52540">
    <property type="entry name" value="P-loop containing nucleoside triphosphate hydrolases"/>
    <property type="match status" value="1"/>
</dbReference>
<dbReference type="STRING" id="1802362.A2806_02990"/>
<dbReference type="InterPro" id="IPR026363">
    <property type="entry name" value="CxxC-x17-CxxC_dom"/>
</dbReference>